<reference evidence="2" key="1">
    <citation type="submission" date="2020-05" db="EMBL/GenBank/DDBJ databases">
        <title>WGS assembly of Panicum virgatum.</title>
        <authorList>
            <person name="Lovell J.T."/>
            <person name="Jenkins J."/>
            <person name="Shu S."/>
            <person name="Juenger T.E."/>
            <person name="Schmutz J."/>
        </authorList>
    </citation>
    <scope>NUCLEOTIDE SEQUENCE</scope>
    <source>
        <strain evidence="2">AP13</strain>
    </source>
</reference>
<accession>A0A8T0PPQ6</accession>
<organism evidence="2 3">
    <name type="scientific">Panicum virgatum</name>
    <name type="common">Blackwell switchgrass</name>
    <dbReference type="NCBI Taxonomy" id="38727"/>
    <lineage>
        <taxon>Eukaryota</taxon>
        <taxon>Viridiplantae</taxon>
        <taxon>Streptophyta</taxon>
        <taxon>Embryophyta</taxon>
        <taxon>Tracheophyta</taxon>
        <taxon>Spermatophyta</taxon>
        <taxon>Magnoliopsida</taxon>
        <taxon>Liliopsida</taxon>
        <taxon>Poales</taxon>
        <taxon>Poaceae</taxon>
        <taxon>PACMAD clade</taxon>
        <taxon>Panicoideae</taxon>
        <taxon>Panicodae</taxon>
        <taxon>Paniceae</taxon>
        <taxon>Panicinae</taxon>
        <taxon>Panicum</taxon>
        <taxon>Panicum sect. Hiantes</taxon>
    </lineage>
</organism>
<sequence length="118" mass="12927">MKLPRFLTPETPPICHWCLRSPDCRSFFNGLPISPDKTPIRPPPSTPRRNISSLPLETPQSSPAPTLVNSNCIPAVRPHHRHAGLCNSSRDCTNVPATALVVLGDPPIQIQAIRGNLR</sequence>
<dbReference type="EMBL" id="CM029051">
    <property type="protein sequence ID" value="KAG2561056.1"/>
    <property type="molecule type" value="Genomic_DNA"/>
</dbReference>
<name>A0A8T0PPQ6_PANVG</name>
<dbReference type="AlphaFoldDB" id="A0A8T0PPQ6"/>
<keyword evidence="3" id="KW-1185">Reference proteome</keyword>
<dbReference type="Proteomes" id="UP000823388">
    <property type="component" value="Chromosome 8K"/>
</dbReference>
<evidence type="ECO:0000256" key="1">
    <source>
        <dbReference type="SAM" id="MobiDB-lite"/>
    </source>
</evidence>
<comment type="caution">
    <text evidence="2">The sequence shown here is derived from an EMBL/GenBank/DDBJ whole genome shotgun (WGS) entry which is preliminary data.</text>
</comment>
<gene>
    <name evidence="2" type="ORF">PVAP13_8KG107903</name>
</gene>
<feature type="region of interest" description="Disordered" evidence="1">
    <location>
        <begin position="33"/>
        <end position="65"/>
    </location>
</feature>
<evidence type="ECO:0000313" key="2">
    <source>
        <dbReference type="EMBL" id="KAG2561056.1"/>
    </source>
</evidence>
<proteinExistence type="predicted"/>
<evidence type="ECO:0000313" key="3">
    <source>
        <dbReference type="Proteomes" id="UP000823388"/>
    </source>
</evidence>
<protein>
    <submittedName>
        <fullName evidence="2">Uncharacterized protein</fullName>
    </submittedName>
</protein>